<keyword evidence="1" id="KW-1133">Transmembrane helix</keyword>
<dbReference type="EMBL" id="JAAIIJ010000002">
    <property type="protein sequence ID" value="NMN01522.1"/>
    <property type="molecule type" value="Genomic_DNA"/>
</dbReference>
<keyword evidence="1" id="KW-0472">Membrane</keyword>
<dbReference type="Proteomes" id="UP000553756">
    <property type="component" value="Unassembled WGS sequence"/>
</dbReference>
<keyword evidence="1" id="KW-0812">Transmembrane</keyword>
<name>A0ABX1SXK4_9BIFI</name>
<sequence>MKKTSVRVIRVIIAIITSLALIAAFVLLGIVSMPQWLVDSASGSDATAYHIVQQRLQSYCPARMTLPDSTDWGDSDYRASAGDLSTSARFAAFGSAYTASVTPFDGNGTASQLKSSTSVSNRNALTYTDQDGTARLLSATLLKAGAGSGQAGTVASRASNGDLRGISAATCAVPSVSHSFLLPASSTGTSHQLMLANPSSKTASVSVQIYGTKSSGTIGLSTSGTVTVPANGEATMNLSAAAGGQDGLYVSVNSSSASVGAVVRTVVIDGLTPKGSDFAMPAGKAATSNLIPSLAEGDHAFVYLYGEHDAKVSLSWVTEDGLVTIDTHQVEGQRVTVLDIGSVPAKAHGVLASSDANLVAGVKAVRSGNDGQEDFALLSAVTPEESSAAVLPEGVTSTLTLANTSSAQTDAQITFIADNGETKSEQTVTLKANSAATVTGEGLAALVSDADRKVAWAVRLTGADLGDGVAGLSSLAPTALAASEETVHSTPDASLVH</sequence>
<feature type="transmembrane region" description="Helical" evidence="1">
    <location>
        <begin position="12"/>
        <end position="37"/>
    </location>
</feature>
<organism evidence="2 3">
    <name type="scientific">Bifidobacterium panos</name>
    <dbReference type="NCBI Taxonomy" id="2675321"/>
    <lineage>
        <taxon>Bacteria</taxon>
        <taxon>Bacillati</taxon>
        <taxon>Actinomycetota</taxon>
        <taxon>Actinomycetes</taxon>
        <taxon>Bifidobacteriales</taxon>
        <taxon>Bifidobacteriaceae</taxon>
        <taxon>Bifidobacterium</taxon>
    </lineage>
</organism>
<evidence type="ECO:0008006" key="4">
    <source>
        <dbReference type="Google" id="ProtNLM"/>
    </source>
</evidence>
<evidence type="ECO:0000256" key="1">
    <source>
        <dbReference type="SAM" id="Phobius"/>
    </source>
</evidence>
<reference evidence="2 3" key="1">
    <citation type="submission" date="2020-02" db="EMBL/GenBank/DDBJ databases">
        <title>Characterization of phylogenetic diversity of novel bifidobacterial species isolated in Czech ZOOs.</title>
        <authorList>
            <person name="Lugli G.A."/>
            <person name="Vera N.B."/>
            <person name="Ventura M."/>
        </authorList>
    </citation>
    <scope>NUCLEOTIDE SEQUENCE [LARGE SCALE GENOMIC DNA]</scope>
    <source>
        <strain evidence="2 3">DSM 109963</strain>
    </source>
</reference>
<proteinExistence type="predicted"/>
<comment type="caution">
    <text evidence="2">The sequence shown here is derived from an EMBL/GenBank/DDBJ whole genome shotgun (WGS) entry which is preliminary data.</text>
</comment>
<dbReference type="Pfam" id="PF18986">
    <property type="entry name" value="DUF5719"/>
    <property type="match status" value="1"/>
</dbReference>
<dbReference type="InterPro" id="IPR043777">
    <property type="entry name" value="DUF5719"/>
</dbReference>
<evidence type="ECO:0000313" key="3">
    <source>
        <dbReference type="Proteomes" id="UP000553756"/>
    </source>
</evidence>
<protein>
    <recommendedName>
        <fullName evidence="4">Organic solvents resistance ABC transporter permease</fullName>
    </recommendedName>
</protein>
<evidence type="ECO:0000313" key="2">
    <source>
        <dbReference type="EMBL" id="NMN01522.1"/>
    </source>
</evidence>
<keyword evidence="3" id="KW-1185">Reference proteome</keyword>
<accession>A0ABX1SXK4</accession>
<gene>
    <name evidence="2" type="ORF">G1C94_0143</name>
</gene>